<reference evidence="3" key="1">
    <citation type="journal article" date="2013" name="Science">
        <title>The Amborella genome and the evolution of flowering plants.</title>
        <authorList>
            <consortium name="Amborella Genome Project"/>
        </authorList>
    </citation>
    <scope>NUCLEOTIDE SEQUENCE [LARGE SCALE GENOMIC DNA]</scope>
</reference>
<evidence type="ECO:0000256" key="1">
    <source>
        <dbReference type="SAM" id="Phobius"/>
    </source>
</evidence>
<keyword evidence="1" id="KW-0812">Transmembrane</keyword>
<dbReference type="Gramene" id="ERM95282">
    <property type="protein sequence ID" value="ERM95282"/>
    <property type="gene ID" value="AMTR_s00008p00087280"/>
</dbReference>
<dbReference type="AlphaFoldDB" id="W1NHL7"/>
<dbReference type="Proteomes" id="UP000017836">
    <property type="component" value="Unassembled WGS sequence"/>
</dbReference>
<sequence>MAIIGGQAFMGLATTSIMGLFQLQFQALESQPFSSQSHLLAISQLAILMFLFISAAFILLNSLSTLEETAFWFMIMALSCVMAMCMLNSLKWAIWVALGLLAILRCRGSLKLEIIWEGC</sequence>
<feature type="transmembrane region" description="Helical" evidence="1">
    <location>
        <begin position="37"/>
        <end position="59"/>
    </location>
</feature>
<gene>
    <name evidence="2" type="ORF">AMTR_s00008p00087280</name>
</gene>
<evidence type="ECO:0000313" key="3">
    <source>
        <dbReference type="Proteomes" id="UP000017836"/>
    </source>
</evidence>
<feature type="transmembrane region" description="Helical" evidence="1">
    <location>
        <begin position="6"/>
        <end position="25"/>
    </location>
</feature>
<accession>W1NHL7</accession>
<protein>
    <submittedName>
        <fullName evidence="2">Uncharacterized protein</fullName>
    </submittedName>
</protein>
<organism evidence="2 3">
    <name type="scientific">Amborella trichopoda</name>
    <dbReference type="NCBI Taxonomy" id="13333"/>
    <lineage>
        <taxon>Eukaryota</taxon>
        <taxon>Viridiplantae</taxon>
        <taxon>Streptophyta</taxon>
        <taxon>Embryophyta</taxon>
        <taxon>Tracheophyta</taxon>
        <taxon>Spermatophyta</taxon>
        <taxon>Magnoliopsida</taxon>
        <taxon>Amborellales</taxon>
        <taxon>Amborellaceae</taxon>
        <taxon>Amborella</taxon>
    </lineage>
</organism>
<dbReference type="HOGENOM" id="CLU_1899022_0_0_1"/>
<name>W1NHL7_AMBTC</name>
<dbReference type="EMBL" id="KI397486">
    <property type="protein sequence ID" value="ERM95282.1"/>
    <property type="molecule type" value="Genomic_DNA"/>
</dbReference>
<proteinExistence type="predicted"/>
<keyword evidence="1" id="KW-1133">Transmembrane helix</keyword>
<feature type="transmembrane region" description="Helical" evidence="1">
    <location>
        <begin position="71"/>
        <end position="104"/>
    </location>
</feature>
<keyword evidence="1" id="KW-0472">Membrane</keyword>
<evidence type="ECO:0000313" key="2">
    <source>
        <dbReference type="EMBL" id="ERM95282.1"/>
    </source>
</evidence>
<keyword evidence="3" id="KW-1185">Reference proteome</keyword>